<sequence>MNSKIEEQYIKIAANSIGVLRKVDVFRVLDSVRADNIDGMTRTDLASFIVKQRPDLVDEVEEVMQQEFPGDHWSIDGLAAHTLPSQQVVLVVDYVNPEMDAKDLSNLATWAQGCLGRSFHVKVTAHASAEPPQCIDNVRKELASLVEMHANGENAVFRPELSGYAGQAAAKVLLENWGQALLEDPSGEKVGNLVGDVDDTIAALKVFRDRATSILPERFCTDPSWKAPEPAVTIESGCDEESQLSSFQNGTLQRFGKRLAVTVQANVLVPHELADCSEHEAEAYLRDTLEAASAAASGSLKFCVQIGPNEEFAGELSRRDSHSHSI</sequence>
<evidence type="ECO:0000313" key="2">
    <source>
        <dbReference type="Proteomes" id="UP000396788"/>
    </source>
</evidence>
<organism evidence="1 2">
    <name type="scientific">Pandoraea cepalis</name>
    <dbReference type="NCBI Taxonomy" id="2508294"/>
    <lineage>
        <taxon>Bacteria</taxon>
        <taxon>Pseudomonadati</taxon>
        <taxon>Pseudomonadota</taxon>
        <taxon>Betaproteobacteria</taxon>
        <taxon>Burkholderiales</taxon>
        <taxon>Burkholderiaceae</taxon>
        <taxon>Pandoraea</taxon>
    </lineage>
</organism>
<gene>
    <name evidence="1" type="ORF">PCE31107_02972</name>
</gene>
<accession>A0A5E4W2W6</accession>
<reference evidence="1 2" key="1">
    <citation type="submission" date="2019-08" db="EMBL/GenBank/DDBJ databases">
        <authorList>
            <person name="Peeters C."/>
        </authorList>
    </citation>
    <scope>NUCLEOTIDE SEQUENCE [LARGE SCALE GENOMIC DNA]</scope>
    <source>
        <strain evidence="1 2">LMG 31107</strain>
    </source>
</reference>
<name>A0A5E4W2W6_9BURK</name>
<protein>
    <submittedName>
        <fullName evidence="1">Uncharacterized protein</fullName>
    </submittedName>
</protein>
<proteinExistence type="predicted"/>
<dbReference type="EMBL" id="CABPRY010000006">
    <property type="protein sequence ID" value="VVE17495.1"/>
    <property type="molecule type" value="Genomic_DNA"/>
</dbReference>
<evidence type="ECO:0000313" key="1">
    <source>
        <dbReference type="EMBL" id="VVE17495.1"/>
    </source>
</evidence>
<dbReference type="Proteomes" id="UP000396788">
    <property type="component" value="Unassembled WGS sequence"/>
</dbReference>
<dbReference type="AlphaFoldDB" id="A0A5E4W2W6"/>
<dbReference type="RefSeq" id="WP_150609404.1">
    <property type="nucleotide sequence ID" value="NZ_CABPRY010000006.1"/>
</dbReference>